<evidence type="ECO:0000256" key="1">
    <source>
        <dbReference type="ARBA" id="ARBA00008618"/>
    </source>
</evidence>
<dbReference type="Gene3D" id="3.30.70.3580">
    <property type="entry name" value="Antirestriction protein"/>
    <property type="match status" value="1"/>
</dbReference>
<dbReference type="HOGENOM" id="CLU_085306_1_2_6"/>
<dbReference type="EMBL" id="CP010418">
    <property type="protein sequence ID" value="AJE23485.1"/>
    <property type="molecule type" value="Genomic_DNA"/>
</dbReference>
<comment type="similarity">
    <text evidence="1">Belongs to the antirestriction protein family.</text>
</comment>
<dbReference type="RefSeq" id="WP_040107064.1">
    <property type="nucleotide sequence ID" value="NZ_CP010418.1"/>
</dbReference>
<dbReference type="InterPro" id="IPR004914">
    <property type="entry name" value="Antirestrict"/>
</dbReference>
<dbReference type="Proteomes" id="UP000068210">
    <property type="component" value="Plasmid pAcX50c"/>
</dbReference>
<dbReference type="InterPro" id="IPR042297">
    <property type="entry name" value="Antirestriction_sf"/>
</dbReference>
<geneLocation type="plasmid" evidence="2 3">
    <name>pAcX50c</name>
</geneLocation>
<sequence length="141" mass="15953">MSNTQLSFRPIIATPLPEKSRMGFLPAFFGENLMMLSEPLVYHWMTTLSQDYNGGLWNYYTLSNGGFYMAPEQDKRYRVQVEGNYFNGELSADAAGIVATLFGLCELANRTQADRIIDLYYLLRDYAGEHPEAGLIFAAID</sequence>
<reference evidence="2 3" key="1">
    <citation type="journal article" date="2015" name="PLoS ONE">
        <title>Azotobacter Genomes: The Genome of Azotobacter chroococcum NCIMB 8003 (ATCC 4412).</title>
        <authorList>
            <person name="Robson R.L."/>
            <person name="Jones R."/>
            <person name="Robson R.M."/>
            <person name="Schwartz A."/>
            <person name="Richardson T.H."/>
        </authorList>
    </citation>
    <scope>NUCLEOTIDE SEQUENCE [LARGE SCALE GENOMIC DNA]</scope>
    <source>
        <strain evidence="2 3">NCIMB 8003</strain>
        <plasmid evidence="3">Plasmid pAcX50c</plasmid>
    </source>
</reference>
<keyword evidence="3" id="KW-1185">Reference proteome</keyword>
<dbReference type="KEGG" id="acx:Achr_c30"/>
<gene>
    <name evidence="2" type="primary">klcA</name>
    <name evidence="2" type="ORF">Achr_c30</name>
</gene>
<proteinExistence type="inferred from homology"/>
<evidence type="ECO:0000313" key="2">
    <source>
        <dbReference type="EMBL" id="AJE23485.1"/>
    </source>
</evidence>
<organism evidence="2 3">
    <name type="scientific">Azotobacter chroococcum NCIMB 8003</name>
    <dbReference type="NCBI Taxonomy" id="1328314"/>
    <lineage>
        <taxon>Bacteria</taxon>
        <taxon>Pseudomonadati</taxon>
        <taxon>Pseudomonadota</taxon>
        <taxon>Gammaproteobacteria</taxon>
        <taxon>Pseudomonadales</taxon>
        <taxon>Pseudomonadaceae</taxon>
        <taxon>Azotobacter</taxon>
    </lineage>
</organism>
<keyword evidence="2" id="KW-0614">Plasmid</keyword>
<evidence type="ECO:0000313" key="3">
    <source>
        <dbReference type="Proteomes" id="UP000068210"/>
    </source>
</evidence>
<protein>
    <submittedName>
        <fullName evidence="2">KlcA antirestriction protein</fullName>
    </submittedName>
</protein>
<accession>A0A0C4WUD8</accession>
<dbReference type="Pfam" id="PF03230">
    <property type="entry name" value="Antirestrict"/>
    <property type="match status" value="1"/>
</dbReference>
<name>A0A0C4WUD8_9GAMM</name>
<dbReference type="AlphaFoldDB" id="A0A0C4WUD8"/>